<feature type="chain" id="PRO_5020412876" evidence="1">
    <location>
        <begin position="20"/>
        <end position="169"/>
    </location>
</feature>
<dbReference type="OrthoDB" id="797017at2"/>
<name>A0A4Q5LLF2_9SPHI</name>
<dbReference type="RefSeq" id="WP_129876028.1">
    <property type="nucleotide sequence ID" value="NZ_SEWG01000003.1"/>
</dbReference>
<sequence>MNKLYYKLFVVLFLGVAISGCKLDAPVYPADTIYTPPAGGGGGGGNTASSRTITYTVDGKSTTLKNNVIFQVYTPEQKPPDGAIQIAGGASVTELFSLLANITGKGTFNADIIAVGTSLVGDGTVTVTEYSATANSKGTIAGTFTGELIDISGDGETKKTVTGSFSIKM</sequence>
<dbReference type="AlphaFoldDB" id="A0A4Q5LLF2"/>
<gene>
    <name evidence="2" type="ORF">EWM62_07365</name>
</gene>
<protein>
    <submittedName>
        <fullName evidence="2">Uncharacterized protein</fullName>
    </submittedName>
</protein>
<dbReference type="EMBL" id="SEWG01000003">
    <property type="protein sequence ID" value="RYU90468.1"/>
    <property type="molecule type" value="Genomic_DNA"/>
</dbReference>
<proteinExistence type="predicted"/>
<dbReference type="Proteomes" id="UP000293331">
    <property type="component" value="Unassembled WGS sequence"/>
</dbReference>
<feature type="signal peptide" evidence="1">
    <location>
        <begin position="1"/>
        <end position="19"/>
    </location>
</feature>
<evidence type="ECO:0000313" key="3">
    <source>
        <dbReference type="Proteomes" id="UP000293331"/>
    </source>
</evidence>
<dbReference type="PROSITE" id="PS51257">
    <property type="entry name" value="PROKAR_LIPOPROTEIN"/>
    <property type="match status" value="1"/>
</dbReference>
<evidence type="ECO:0000313" key="2">
    <source>
        <dbReference type="EMBL" id="RYU90468.1"/>
    </source>
</evidence>
<keyword evidence="1" id="KW-0732">Signal</keyword>
<accession>A0A4Q5LLF2</accession>
<organism evidence="2 3">
    <name type="scientific">Mucilaginibacter terrigena</name>
    <dbReference type="NCBI Taxonomy" id="2492395"/>
    <lineage>
        <taxon>Bacteria</taxon>
        <taxon>Pseudomonadati</taxon>
        <taxon>Bacteroidota</taxon>
        <taxon>Sphingobacteriia</taxon>
        <taxon>Sphingobacteriales</taxon>
        <taxon>Sphingobacteriaceae</taxon>
        <taxon>Mucilaginibacter</taxon>
    </lineage>
</organism>
<comment type="caution">
    <text evidence="2">The sequence shown here is derived from an EMBL/GenBank/DDBJ whole genome shotgun (WGS) entry which is preliminary data.</text>
</comment>
<reference evidence="2 3" key="1">
    <citation type="submission" date="2019-02" db="EMBL/GenBank/DDBJ databases">
        <title>Bacterial novel species Mucilaginibacter sp. 17JY9-4 isolated from soil.</title>
        <authorList>
            <person name="Jung H.-Y."/>
        </authorList>
    </citation>
    <scope>NUCLEOTIDE SEQUENCE [LARGE SCALE GENOMIC DNA]</scope>
    <source>
        <strain evidence="2 3">17JY9-4</strain>
    </source>
</reference>
<evidence type="ECO:0000256" key="1">
    <source>
        <dbReference type="SAM" id="SignalP"/>
    </source>
</evidence>
<keyword evidence="3" id="KW-1185">Reference proteome</keyword>